<organism evidence="1 2">
    <name type="scientific">Aeromicrobium fastidiosum</name>
    <dbReference type="NCBI Taxonomy" id="52699"/>
    <lineage>
        <taxon>Bacteria</taxon>
        <taxon>Bacillati</taxon>
        <taxon>Actinomycetota</taxon>
        <taxon>Actinomycetes</taxon>
        <taxon>Propionibacteriales</taxon>
        <taxon>Nocardioidaceae</taxon>
        <taxon>Aeromicrobium</taxon>
    </lineage>
</organism>
<dbReference type="AlphaFoldDB" id="A0A641AKS0"/>
<gene>
    <name evidence="1" type="ORF">ESP62_013385</name>
</gene>
<dbReference type="Proteomes" id="UP001515100">
    <property type="component" value="Unassembled WGS sequence"/>
</dbReference>
<comment type="caution">
    <text evidence="1">The sequence shown here is derived from an EMBL/GenBank/DDBJ whole genome shotgun (WGS) entry which is preliminary data.</text>
</comment>
<protein>
    <submittedName>
        <fullName evidence="1">Uncharacterized protein</fullName>
    </submittedName>
</protein>
<accession>A0A641AKS0</accession>
<name>A0A641AKS0_9ACTN</name>
<reference evidence="1" key="1">
    <citation type="submission" date="2019-09" db="EMBL/GenBank/DDBJ databases">
        <authorList>
            <person name="Li J."/>
        </authorList>
    </citation>
    <scope>NUCLEOTIDE SEQUENCE [LARGE SCALE GENOMIC DNA]</scope>
    <source>
        <strain evidence="1">NRBC 14897</strain>
    </source>
</reference>
<proteinExistence type="predicted"/>
<dbReference type="OrthoDB" id="5185156at2"/>
<evidence type="ECO:0000313" key="2">
    <source>
        <dbReference type="Proteomes" id="UP001515100"/>
    </source>
</evidence>
<sequence>MSAAPSRVHVVNDHDSSTRDVHASTFTNLTQSRVGVWARPDTRRMSTLATDILTSFGVQDGLAGNGRPGEGQLTRVVAWARAYDIDDLYVQNAFLLPLPVITELLTTTISAGWHVWLVGDTGYRTTVQDTVDDFCRNHQLPPADVVDASQFLDTFKTALTEPDPIEDVVPVVNWPEHVPSDDFTTFRAACRDLLAPPVLEVVDEFFVRHARAAADVAKTLPRDTVAREQAMADWFHARWREVETVTQFVVVVRAAQVGLFASQLHLRVELDRLVGTAQTMPHDALRRPHAWRRLRAYADPARGAACAFAAAGVPLGHTAIVLVGDVAADGSTVRTEAGVYDIFEPARPFVRAQHHLRTNEGAGPDDVFFEGQNQNKTDQRLARFLTEARREAGVAVAASYKERDLASGSRWLTRWGLSIRELT</sequence>
<evidence type="ECO:0000313" key="1">
    <source>
        <dbReference type="EMBL" id="KAA1376415.1"/>
    </source>
</evidence>
<dbReference type="RefSeq" id="WP_129184425.1">
    <property type="nucleotide sequence ID" value="NZ_JAGIOG010000001.1"/>
</dbReference>
<dbReference type="EMBL" id="SDPP02000003">
    <property type="protein sequence ID" value="KAA1376415.1"/>
    <property type="molecule type" value="Genomic_DNA"/>
</dbReference>
<keyword evidence="2" id="KW-1185">Reference proteome</keyword>